<feature type="domain" description="C2H2-type" evidence="7">
    <location>
        <begin position="149"/>
        <end position="180"/>
    </location>
</feature>
<keyword evidence="2" id="KW-0677">Repeat</keyword>
<evidence type="ECO:0000256" key="4">
    <source>
        <dbReference type="ARBA" id="ARBA00022833"/>
    </source>
</evidence>
<keyword evidence="3 5" id="KW-0863">Zinc-finger</keyword>
<dbReference type="Pfam" id="PF23108">
    <property type="entry name" value="Zf-C2H2_ZNF451"/>
    <property type="match status" value="1"/>
</dbReference>
<evidence type="ECO:0000259" key="7">
    <source>
        <dbReference type="PROSITE" id="PS50157"/>
    </source>
</evidence>
<dbReference type="Pfam" id="PF23101">
    <property type="entry name" value="Zf-C2H2_ZNF451_1st"/>
    <property type="match status" value="1"/>
</dbReference>
<keyword evidence="4" id="KW-0862">Zinc</keyword>
<keyword evidence="9" id="KW-1185">Reference proteome</keyword>
<proteinExistence type="predicted"/>
<name>A0A9Q0EU69_9TELE</name>
<evidence type="ECO:0000256" key="2">
    <source>
        <dbReference type="ARBA" id="ARBA00022737"/>
    </source>
</evidence>
<feature type="region of interest" description="Disordered" evidence="6">
    <location>
        <begin position="547"/>
        <end position="571"/>
    </location>
</feature>
<comment type="caution">
    <text evidence="8">The sequence shown here is derived from an EMBL/GenBank/DDBJ whole genome shotgun (WGS) entry which is preliminary data.</text>
</comment>
<feature type="region of interest" description="Disordered" evidence="6">
    <location>
        <begin position="405"/>
        <end position="432"/>
    </location>
</feature>
<dbReference type="PROSITE" id="PS50157">
    <property type="entry name" value="ZINC_FINGER_C2H2_2"/>
    <property type="match status" value="3"/>
</dbReference>
<sequence length="837" mass="93121">MSSSMEEEEDGAAEEEVQFVSEALSRPVLDCIDIVSDSDEDEGDVVMEDKIARQKAAKVISTLDRLKHRVAAEKQERADKCKALKEMQRTQMAHGRQELAITASERTNYDAKQCVEMWLKMPGVRPGGVSAGRGRRIQTSFPSGSSSRHACPVINCGKVFDNVPLMEGHLKRFDHSPCDPTINLKGSPPELYACVACGRHFDTNAAWRRHLQSKLSSEDAGGHHVSQACQMITCFACPACYLLFNLRDLCLQHMASKNHFKQASAMIQDPKGRALPVPIPASAKSHLIDLCKDVDFNVRCSDCHKALTSHQEAQAHFNVYCRQGRAVSKAEKTVVEMMQRLLARGQCSLCCEVFLTQEELERHRESTQHAVEVNTTTEIALLQFCHFSEIQRACRAKEARKVRRSAGCGGPSASPHRKGDSEPAKRRKLCPSEKGEKGATMLQWVCECGLHFSEEAVAKKHLMAANQIFHLCGVCGKHMPDLSITRLHMCRFHGGAHLSNFLYSCQRCKVDMPRYEDILSHVVDAHNGHGYCVERQVPRERVADAVPSTSGACGQAPAERRRTAPTPARAPKPDPTWMCRMCEETFVSEADVQKHCGDVANHSFQRFVCGHCPQKFFKESTLRRHCLSEHAGLVAVAYFCGLCDSMQFDSQEEFTEHYERQHSRDYYRVDEHEGDRPAPDDATSGELDADESVPTKGGPAVERCPCMGSEKCEGERKALYTRCVKRLSAEGQCEYVCSPCSVSVSTYAQIKTHVHSMHAALALPNTFDVVCKACLESFGFEDAKLAKVLSMDVGSEDGEAKEGALDEDMEQELAFGATQTRESSDLEEALERSRLDF</sequence>
<organism evidence="8 9">
    <name type="scientific">Muraenolepis orangiensis</name>
    <name type="common">Patagonian moray cod</name>
    <dbReference type="NCBI Taxonomy" id="630683"/>
    <lineage>
        <taxon>Eukaryota</taxon>
        <taxon>Metazoa</taxon>
        <taxon>Chordata</taxon>
        <taxon>Craniata</taxon>
        <taxon>Vertebrata</taxon>
        <taxon>Euteleostomi</taxon>
        <taxon>Actinopterygii</taxon>
        <taxon>Neopterygii</taxon>
        <taxon>Teleostei</taxon>
        <taxon>Neoteleostei</taxon>
        <taxon>Acanthomorphata</taxon>
        <taxon>Zeiogadaria</taxon>
        <taxon>Gadariae</taxon>
        <taxon>Gadiformes</taxon>
        <taxon>Muraenolepidoidei</taxon>
        <taxon>Muraenolepididae</taxon>
        <taxon>Muraenolepis</taxon>
    </lineage>
</organism>
<evidence type="ECO:0000256" key="1">
    <source>
        <dbReference type="ARBA" id="ARBA00022723"/>
    </source>
</evidence>
<dbReference type="AlphaFoldDB" id="A0A9Q0EU69"/>
<protein>
    <recommendedName>
        <fullName evidence="7">C2H2-type domain-containing protein</fullName>
    </recommendedName>
</protein>
<dbReference type="Proteomes" id="UP001148018">
    <property type="component" value="Unassembled WGS sequence"/>
</dbReference>
<evidence type="ECO:0000256" key="3">
    <source>
        <dbReference type="ARBA" id="ARBA00022771"/>
    </source>
</evidence>
<feature type="compositionally biased region" description="Basic and acidic residues" evidence="6">
    <location>
        <begin position="417"/>
        <end position="432"/>
    </location>
</feature>
<dbReference type="PANTHER" id="PTHR24409">
    <property type="entry name" value="ZINC FINGER PROTEIN 142"/>
    <property type="match status" value="1"/>
</dbReference>
<evidence type="ECO:0000256" key="6">
    <source>
        <dbReference type="SAM" id="MobiDB-lite"/>
    </source>
</evidence>
<evidence type="ECO:0000313" key="9">
    <source>
        <dbReference type="Proteomes" id="UP001148018"/>
    </source>
</evidence>
<evidence type="ECO:0000313" key="8">
    <source>
        <dbReference type="EMBL" id="KAJ3610727.1"/>
    </source>
</evidence>
<dbReference type="PANTHER" id="PTHR24409:SF295">
    <property type="entry name" value="AZ2-RELATED"/>
    <property type="match status" value="1"/>
</dbReference>
<gene>
    <name evidence="8" type="ORF">NHX12_022818</name>
</gene>
<dbReference type="GO" id="GO:0005634">
    <property type="term" value="C:nucleus"/>
    <property type="evidence" value="ECO:0007669"/>
    <property type="project" value="TreeGrafter"/>
</dbReference>
<feature type="domain" description="C2H2-type" evidence="7">
    <location>
        <begin position="607"/>
        <end position="635"/>
    </location>
</feature>
<dbReference type="InterPro" id="IPR058949">
    <property type="entry name" value="Zf-C2H2_ZNF451_1st"/>
</dbReference>
<reference evidence="8" key="1">
    <citation type="submission" date="2022-07" db="EMBL/GenBank/DDBJ databases">
        <title>Chromosome-level genome of Muraenolepis orangiensis.</title>
        <authorList>
            <person name="Kim J."/>
        </authorList>
    </citation>
    <scope>NUCLEOTIDE SEQUENCE</scope>
    <source>
        <strain evidence="8">KU_S4_2022</strain>
        <tissue evidence="8">Muscle</tissue>
    </source>
</reference>
<dbReference type="InterPro" id="IPR058950">
    <property type="entry name" value="Zf-C2H2_ZNF451_5th"/>
</dbReference>
<feature type="region of interest" description="Disordered" evidence="6">
    <location>
        <begin position="665"/>
        <end position="698"/>
    </location>
</feature>
<dbReference type="InterPro" id="IPR058156">
    <property type="entry name" value="Znf-C2H2_ZNF451"/>
</dbReference>
<dbReference type="GO" id="GO:0008270">
    <property type="term" value="F:zinc ion binding"/>
    <property type="evidence" value="ECO:0007669"/>
    <property type="project" value="UniProtKB-KW"/>
</dbReference>
<dbReference type="EMBL" id="JANIIK010000038">
    <property type="protein sequence ID" value="KAJ3610727.1"/>
    <property type="molecule type" value="Genomic_DNA"/>
</dbReference>
<keyword evidence="1" id="KW-0479">Metal-binding</keyword>
<dbReference type="OrthoDB" id="6091938at2759"/>
<feature type="domain" description="C2H2-type" evidence="7">
    <location>
        <begin position="192"/>
        <end position="220"/>
    </location>
</feature>
<feature type="compositionally biased region" description="Basic and acidic residues" evidence="6">
    <location>
        <begin position="665"/>
        <end position="679"/>
    </location>
</feature>
<dbReference type="GO" id="GO:0000977">
    <property type="term" value="F:RNA polymerase II transcription regulatory region sequence-specific DNA binding"/>
    <property type="evidence" value="ECO:0007669"/>
    <property type="project" value="TreeGrafter"/>
</dbReference>
<evidence type="ECO:0000256" key="5">
    <source>
        <dbReference type="PROSITE-ProRule" id="PRU00042"/>
    </source>
</evidence>
<dbReference type="SMART" id="SM00355">
    <property type="entry name" value="ZnF_C2H2"/>
    <property type="match status" value="10"/>
</dbReference>
<dbReference type="Gene3D" id="3.30.160.60">
    <property type="entry name" value="Classic Zinc Finger"/>
    <property type="match status" value="1"/>
</dbReference>
<dbReference type="Pfam" id="PF23103">
    <property type="entry name" value="Zf-C2H2_ZNF451_5th"/>
    <property type="match status" value="1"/>
</dbReference>
<accession>A0A9Q0EU69</accession>
<dbReference type="InterPro" id="IPR013087">
    <property type="entry name" value="Znf_C2H2_type"/>
</dbReference>
<dbReference type="PROSITE" id="PS00028">
    <property type="entry name" value="ZINC_FINGER_C2H2_1"/>
    <property type="match status" value="6"/>
</dbReference>
<feature type="region of interest" description="Disordered" evidence="6">
    <location>
        <begin position="816"/>
        <end position="837"/>
    </location>
</feature>
<dbReference type="GO" id="GO:0000981">
    <property type="term" value="F:DNA-binding transcription factor activity, RNA polymerase II-specific"/>
    <property type="evidence" value="ECO:0007669"/>
    <property type="project" value="TreeGrafter"/>
</dbReference>